<comment type="caution">
    <text evidence="1">The sequence shown here is derived from an EMBL/GenBank/DDBJ whole genome shotgun (WGS) entry which is preliminary data.</text>
</comment>
<name>A0ACB9LJE6_9MYRT</name>
<gene>
    <name evidence="1" type="ORF">MLD38_036337</name>
</gene>
<reference evidence="2" key="1">
    <citation type="journal article" date="2023" name="Front. Plant Sci.">
        <title>Chromosomal-level genome assembly of Melastoma candidum provides insights into trichome evolution.</title>
        <authorList>
            <person name="Zhong Y."/>
            <person name="Wu W."/>
            <person name="Sun C."/>
            <person name="Zou P."/>
            <person name="Liu Y."/>
            <person name="Dai S."/>
            <person name="Zhou R."/>
        </authorList>
    </citation>
    <scope>NUCLEOTIDE SEQUENCE [LARGE SCALE GENOMIC DNA]</scope>
</reference>
<sequence>MAPLKTPSLILPPISLLPGSLFMLADDVGSGPCNADLAALLPPPYGNTSHLTCLPVWNSFVLRGQADGGVKHNHWVVRQEV</sequence>
<proteinExistence type="predicted"/>
<keyword evidence="2" id="KW-1185">Reference proteome</keyword>
<organism evidence="1 2">
    <name type="scientific">Melastoma candidum</name>
    <dbReference type="NCBI Taxonomy" id="119954"/>
    <lineage>
        <taxon>Eukaryota</taxon>
        <taxon>Viridiplantae</taxon>
        <taxon>Streptophyta</taxon>
        <taxon>Embryophyta</taxon>
        <taxon>Tracheophyta</taxon>
        <taxon>Spermatophyta</taxon>
        <taxon>Magnoliopsida</taxon>
        <taxon>eudicotyledons</taxon>
        <taxon>Gunneridae</taxon>
        <taxon>Pentapetalae</taxon>
        <taxon>rosids</taxon>
        <taxon>malvids</taxon>
        <taxon>Myrtales</taxon>
        <taxon>Melastomataceae</taxon>
        <taxon>Melastomatoideae</taxon>
        <taxon>Melastomateae</taxon>
        <taxon>Melastoma</taxon>
    </lineage>
</organism>
<evidence type="ECO:0000313" key="1">
    <source>
        <dbReference type="EMBL" id="KAI4311439.1"/>
    </source>
</evidence>
<dbReference type="Proteomes" id="UP001057402">
    <property type="component" value="Chromosome 11"/>
</dbReference>
<evidence type="ECO:0000313" key="2">
    <source>
        <dbReference type="Proteomes" id="UP001057402"/>
    </source>
</evidence>
<accession>A0ACB9LJE6</accession>
<dbReference type="EMBL" id="CM042890">
    <property type="protein sequence ID" value="KAI4311439.1"/>
    <property type="molecule type" value="Genomic_DNA"/>
</dbReference>
<protein>
    <submittedName>
        <fullName evidence="1">Uncharacterized protein</fullName>
    </submittedName>
</protein>